<reference evidence="2" key="1">
    <citation type="journal article" date="2023" name="Science">
        <title>Genome structures resolve the early diversification of teleost fishes.</title>
        <authorList>
            <person name="Parey E."/>
            <person name="Louis A."/>
            <person name="Montfort J."/>
            <person name="Bouchez O."/>
            <person name="Roques C."/>
            <person name="Iampietro C."/>
            <person name="Lluch J."/>
            <person name="Castinel A."/>
            <person name="Donnadieu C."/>
            <person name="Desvignes T."/>
            <person name="Floi Bucao C."/>
            <person name="Jouanno E."/>
            <person name="Wen M."/>
            <person name="Mejri S."/>
            <person name="Dirks R."/>
            <person name="Jansen H."/>
            <person name="Henkel C."/>
            <person name="Chen W.J."/>
            <person name="Zahm M."/>
            <person name="Cabau C."/>
            <person name="Klopp C."/>
            <person name="Thompson A.W."/>
            <person name="Robinson-Rechavi M."/>
            <person name="Braasch I."/>
            <person name="Lecointre G."/>
            <person name="Bobe J."/>
            <person name="Postlethwait J.H."/>
            <person name="Berthelot C."/>
            <person name="Roest Crollius H."/>
            <person name="Guiguen Y."/>
        </authorList>
    </citation>
    <scope>NUCLEOTIDE SEQUENCE</scope>
    <source>
        <strain evidence="2">WJC10195</strain>
    </source>
</reference>
<gene>
    <name evidence="2" type="ORF">SKAU_G00120400</name>
</gene>
<evidence type="ECO:0000313" key="3">
    <source>
        <dbReference type="Proteomes" id="UP001152622"/>
    </source>
</evidence>
<proteinExistence type="predicted"/>
<evidence type="ECO:0000313" key="2">
    <source>
        <dbReference type="EMBL" id="KAJ8363209.1"/>
    </source>
</evidence>
<protein>
    <submittedName>
        <fullName evidence="2">Uncharacterized protein</fullName>
    </submittedName>
</protein>
<dbReference type="AlphaFoldDB" id="A0A9Q1FNR5"/>
<sequence length="198" mass="21947">MALANNEMRLREVQTRVIQDHDIFNNINVVSLAIASRPRIERETGFHGEPPARAGGVRRSRGARHCGNSNPILSVLSAIAVLLNCDLDPQSTEHVSRLRTDTLSLRTSAGLTCSVSAGKPSDRGETDGRFTSNWSSVRKRLESVPLKRDLFMMKSAHIYFSCHIWTFPALCPRIAVLRGTVEWDLKEKIASDPIPSDG</sequence>
<organism evidence="2 3">
    <name type="scientific">Synaphobranchus kaupii</name>
    <name type="common">Kaup's arrowtooth eel</name>
    <dbReference type="NCBI Taxonomy" id="118154"/>
    <lineage>
        <taxon>Eukaryota</taxon>
        <taxon>Metazoa</taxon>
        <taxon>Chordata</taxon>
        <taxon>Craniata</taxon>
        <taxon>Vertebrata</taxon>
        <taxon>Euteleostomi</taxon>
        <taxon>Actinopterygii</taxon>
        <taxon>Neopterygii</taxon>
        <taxon>Teleostei</taxon>
        <taxon>Anguilliformes</taxon>
        <taxon>Synaphobranchidae</taxon>
        <taxon>Synaphobranchus</taxon>
    </lineage>
</organism>
<keyword evidence="3" id="KW-1185">Reference proteome</keyword>
<comment type="caution">
    <text evidence="2">The sequence shown here is derived from an EMBL/GenBank/DDBJ whole genome shotgun (WGS) entry which is preliminary data.</text>
</comment>
<dbReference type="Proteomes" id="UP001152622">
    <property type="component" value="Chromosome 4"/>
</dbReference>
<name>A0A9Q1FNR5_SYNKA</name>
<evidence type="ECO:0000256" key="1">
    <source>
        <dbReference type="SAM" id="MobiDB-lite"/>
    </source>
</evidence>
<feature type="region of interest" description="Disordered" evidence="1">
    <location>
        <begin position="43"/>
        <end position="62"/>
    </location>
</feature>
<dbReference type="EMBL" id="JAINUF010000004">
    <property type="protein sequence ID" value="KAJ8363209.1"/>
    <property type="molecule type" value="Genomic_DNA"/>
</dbReference>
<accession>A0A9Q1FNR5</accession>